<evidence type="ECO:0000259" key="2">
    <source>
        <dbReference type="PROSITE" id="PS50125"/>
    </source>
</evidence>
<comment type="caution">
    <text evidence="3">The sequence shown here is derived from an EMBL/GenBank/DDBJ whole genome shotgun (WGS) entry which is preliminary data.</text>
</comment>
<evidence type="ECO:0000313" key="4">
    <source>
        <dbReference type="Proteomes" id="UP000013984"/>
    </source>
</evidence>
<evidence type="ECO:0000256" key="1">
    <source>
        <dbReference type="SAM" id="Phobius"/>
    </source>
</evidence>
<dbReference type="Pfam" id="PF00211">
    <property type="entry name" value="Guanylate_cyc"/>
    <property type="match status" value="1"/>
</dbReference>
<dbReference type="InterPro" id="IPR011622">
    <property type="entry name" value="7TMR_DISM_rcpt_extracell_dom2"/>
</dbReference>
<dbReference type="STRING" id="1218599.LEP1GSC195_0576"/>
<dbReference type="Gene3D" id="3.30.70.1230">
    <property type="entry name" value="Nucleotide cyclase"/>
    <property type="match status" value="1"/>
</dbReference>
<dbReference type="Pfam" id="PF07695">
    <property type="entry name" value="7TMR-DISM_7TM"/>
    <property type="match status" value="1"/>
</dbReference>
<gene>
    <name evidence="3" type="ORF">LEP1GSC195_0576</name>
</gene>
<dbReference type="InterPro" id="IPR029787">
    <property type="entry name" value="Nucleotide_cyclase"/>
</dbReference>
<dbReference type="GO" id="GO:0004016">
    <property type="term" value="F:adenylate cyclase activity"/>
    <property type="evidence" value="ECO:0007669"/>
    <property type="project" value="UniProtKB-ARBA"/>
</dbReference>
<keyword evidence="4" id="KW-1185">Reference proteome</keyword>
<keyword evidence="1" id="KW-1133">Transmembrane helix</keyword>
<sequence length="701" mass="80320">MILNCIPTQYSLKIVFLYCFLLSGSLWSVELSNITDHKAIGKEISILEDRLKSITIDDIQTQNTNLRFVPSTEDIPNFGQTNFHYWIKIPFENKSPFPTKRLLEIDYSNIDLVEVYSESNGKFHLTDKEGMMFPFSERKIKNRNFVFSVVLDKQSAKTIYIKLYNSGGLTLPLTVWTEESFSLYYADIQHGLGLYYGVMIVMILYNFFIFLSVKDISYLYYVTYILGFLGLQLILTGHGFQYLWPNVPEFQRNGFVIFSGFCIASLLLFTRRFLNTKVNTPRWLDQPLRIFFVLHIIEIPLTFLLSPEITVKLGLLLILPVPILIFIAAIISFLRRYRAARFFLLAFNVLIGVSIVVALKYLNLIPSNFLTEYGLYIGSASEVILLSIALADRINIMKEEKEVAQLKAIEMQKILTESYARFVPKDFLANLGKESILDVKLGDQIQKYMAVLFSDIRSFTTLSEQMSPEQNFNFINSYLGRMSPIIQKHNGFIDKFIGDAIMALFERNTTDAIFAGVDMQLYLKEYNYHRSKQGYVPIQIGVGIHAGSLMLGTIGAEDRLEGTVISDTVNLASRVQNLTKIYGAKIAVTEAAIRAIDDKHIQSLEYRFLDRVRVKGKTKPVSVYEILNGDDPISLELKLNTKELYQEATTAYHSNNFDEAKDKFERIAQIFPEDKATQLYLKRLFPATTQLSAFPIEFPDE</sequence>
<dbReference type="EMBL" id="AOGZ02000001">
    <property type="protein sequence ID" value="EOQ98566.1"/>
    <property type="molecule type" value="Genomic_DNA"/>
</dbReference>
<proteinExistence type="predicted"/>
<dbReference type="PANTHER" id="PTHR43081:SF1">
    <property type="entry name" value="ADENYLATE CYCLASE, TERMINAL-DIFFERENTIATION SPECIFIC"/>
    <property type="match status" value="1"/>
</dbReference>
<feature type="domain" description="Guanylate cyclase" evidence="2">
    <location>
        <begin position="450"/>
        <end position="576"/>
    </location>
</feature>
<dbReference type="InterPro" id="IPR001054">
    <property type="entry name" value="A/G_cyclase"/>
</dbReference>
<feature type="transmembrane region" description="Helical" evidence="1">
    <location>
        <begin position="218"/>
        <end position="244"/>
    </location>
</feature>
<dbReference type="InterPro" id="IPR011623">
    <property type="entry name" value="7TMR_DISM_rcpt_extracell_dom1"/>
</dbReference>
<dbReference type="PANTHER" id="PTHR43081">
    <property type="entry name" value="ADENYLATE CYCLASE, TERMINAL-DIFFERENTIATION SPECIFIC-RELATED"/>
    <property type="match status" value="1"/>
</dbReference>
<dbReference type="Pfam" id="PF07696">
    <property type="entry name" value="7TMR-DISMED2"/>
    <property type="match status" value="1"/>
</dbReference>
<dbReference type="GO" id="GO:0035556">
    <property type="term" value="P:intracellular signal transduction"/>
    <property type="evidence" value="ECO:0007669"/>
    <property type="project" value="InterPro"/>
</dbReference>
<feature type="transmembrane region" description="Helical" evidence="1">
    <location>
        <begin position="373"/>
        <end position="391"/>
    </location>
</feature>
<keyword evidence="1" id="KW-0812">Transmembrane</keyword>
<organism evidence="3 4">
    <name type="scientific">Leptospira wolbachii serovar Codice str. CDC</name>
    <dbReference type="NCBI Taxonomy" id="1218599"/>
    <lineage>
        <taxon>Bacteria</taxon>
        <taxon>Pseudomonadati</taxon>
        <taxon>Spirochaetota</taxon>
        <taxon>Spirochaetia</taxon>
        <taxon>Leptospirales</taxon>
        <taxon>Leptospiraceae</taxon>
        <taxon>Leptospira</taxon>
    </lineage>
</organism>
<feature type="transmembrane region" description="Helical" evidence="1">
    <location>
        <begin position="250"/>
        <end position="269"/>
    </location>
</feature>
<dbReference type="CDD" id="cd07302">
    <property type="entry name" value="CHD"/>
    <property type="match status" value="1"/>
</dbReference>
<dbReference type="Gene3D" id="2.60.40.2380">
    <property type="match status" value="1"/>
</dbReference>
<evidence type="ECO:0000313" key="3">
    <source>
        <dbReference type="EMBL" id="EOQ98566.1"/>
    </source>
</evidence>
<accession>R9A8S8</accession>
<feature type="transmembrane region" description="Helical" evidence="1">
    <location>
        <begin position="313"/>
        <end position="335"/>
    </location>
</feature>
<keyword evidence="1" id="KW-0472">Membrane</keyword>
<protein>
    <submittedName>
        <fullName evidence="3">7TM diverse intracellular signaling</fullName>
    </submittedName>
</protein>
<feature type="transmembrane region" description="Helical" evidence="1">
    <location>
        <begin position="342"/>
        <end position="361"/>
    </location>
</feature>
<reference evidence="3" key="1">
    <citation type="submission" date="2013-04" db="EMBL/GenBank/DDBJ databases">
        <authorList>
            <person name="Harkins D.M."/>
            <person name="Durkin A.S."/>
            <person name="Brinkac L.M."/>
            <person name="Haft D.H."/>
            <person name="Selengut J.D."/>
            <person name="Sanka R."/>
            <person name="DePew J."/>
            <person name="Purushe J."/>
            <person name="Galloway R.L."/>
            <person name="Vinetz J.M."/>
            <person name="Sutton G.G."/>
            <person name="Nierman W.C."/>
            <person name="Fouts D.E."/>
        </authorList>
    </citation>
    <scope>NUCLEOTIDE SEQUENCE [LARGE SCALE GENOMIC DNA]</scope>
    <source>
        <strain evidence="3">CDC</strain>
    </source>
</reference>
<dbReference type="PROSITE" id="PS50125">
    <property type="entry name" value="GUANYLATE_CYCLASE_2"/>
    <property type="match status" value="1"/>
</dbReference>
<dbReference type="AlphaFoldDB" id="R9A8S8"/>
<dbReference type="Proteomes" id="UP000013984">
    <property type="component" value="Unassembled WGS sequence"/>
</dbReference>
<feature type="transmembrane region" description="Helical" evidence="1">
    <location>
        <begin position="290"/>
        <end position="307"/>
    </location>
</feature>
<dbReference type="SUPFAM" id="SSF55073">
    <property type="entry name" value="Nucleotide cyclase"/>
    <property type="match status" value="1"/>
</dbReference>
<dbReference type="SMART" id="SM00044">
    <property type="entry name" value="CYCc"/>
    <property type="match status" value="1"/>
</dbReference>
<dbReference type="InterPro" id="IPR050697">
    <property type="entry name" value="Adenylyl/Guanylyl_Cyclase_3/4"/>
</dbReference>
<dbReference type="GO" id="GO:0006171">
    <property type="term" value="P:cAMP biosynthetic process"/>
    <property type="evidence" value="ECO:0007669"/>
    <property type="project" value="TreeGrafter"/>
</dbReference>
<feature type="transmembrane region" description="Helical" evidence="1">
    <location>
        <begin position="192"/>
        <end position="211"/>
    </location>
</feature>
<name>R9A8S8_9LEPT</name>
<dbReference type="RefSeq" id="WP_015679697.1">
    <property type="nucleotide sequence ID" value="NZ_AOGZ02000001.1"/>
</dbReference>